<dbReference type="PANTHER" id="PTHR31642">
    <property type="entry name" value="TRICHOTHECENE 3-O-ACETYLTRANSFERASE"/>
    <property type="match status" value="1"/>
</dbReference>
<dbReference type="InterPro" id="IPR023213">
    <property type="entry name" value="CAT-like_dom_sf"/>
</dbReference>
<dbReference type="EMBL" id="JAUJDW010000099">
    <property type="protein sequence ID" value="KAK0638231.1"/>
    <property type="molecule type" value="Genomic_DNA"/>
</dbReference>
<dbReference type="Gene3D" id="3.30.559.10">
    <property type="entry name" value="Chloramphenicol acetyltransferase-like domain"/>
    <property type="match status" value="2"/>
</dbReference>
<comment type="caution">
    <text evidence="3">The sequence shown here is derived from an EMBL/GenBank/DDBJ whole genome shotgun (WGS) entry which is preliminary data.</text>
</comment>
<sequence length="551" mass="60179">MTTPNASSTNHPVAVTAQYTLQCANEASLAVLESPFKLGPLDQRVLPFVPIAVIYVYKPSEQNVFACDRDEGQQSDRRETQPEPNLIGEIISVVRLRQALALLLNYYPHLTGRLQINETDGTPEISSLGTGALLLEAKCEAPLDAFCSHPDVTDSSAGRILVTNLPGGGNALLAPFDPSLEGVCRDPIFTIQHTRFACGGVTLGVRLHHIVCDSNGFFQFVQDLAEIYRHLRASESSNNEDTGSRTPQLAQPPCIRSYLTELRDMTPEERQAALAYQPSWLYVEPTNGHQADAPVTAPQRAQHPITGRVLRFSGHELAELKAAATDPSGLSWISTFDALTAHLFQRIYLARLQLSTSQNVSPSDAESSPSRAFLTSVNLRGPTRLNLPPRYFPNAVVCPHGIIDAAALAAQAPLWEVAKAIHDITHSRDNDVEDIRHTLRWIAAQPDKRRVKAAGFVYGTGSFVVSQWCKFGMYAGAEFEVPPALVAPPFTPISTMDGLAFFLATEEQVVGMEHGGGEGAPPPAIDVNLTLSEPVWKVLDRDEVFRQFGDF</sequence>
<keyword evidence="4" id="KW-1185">Reference proteome</keyword>
<keyword evidence="2" id="KW-0012">Acyltransferase</keyword>
<reference evidence="3" key="1">
    <citation type="submission" date="2023-06" db="EMBL/GenBank/DDBJ databases">
        <title>Multi-omics analyses reveal the molecular pathogenesis toolkit of Lasiodiplodia hormozganensis, a cross-kingdom pathogen.</title>
        <authorList>
            <person name="Felix C."/>
            <person name="Meneses R."/>
            <person name="Goncalves M.F.M."/>
            <person name="Tilleman L."/>
            <person name="Duarte A.S."/>
            <person name="Jorrin-Novo J.V."/>
            <person name="Van De Peer Y."/>
            <person name="Deforce D."/>
            <person name="Van Nieuwerburgh F."/>
            <person name="Esteves A.C."/>
            <person name="Alves A."/>
        </authorList>
    </citation>
    <scope>NUCLEOTIDE SEQUENCE</scope>
    <source>
        <strain evidence="3">CBS 339.90</strain>
    </source>
</reference>
<dbReference type="Pfam" id="PF02458">
    <property type="entry name" value="Transferase"/>
    <property type="match status" value="1"/>
</dbReference>
<dbReference type="Proteomes" id="UP001175001">
    <property type="component" value="Unassembled WGS sequence"/>
</dbReference>
<gene>
    <name evidence="3" type="primary">HMT/HLT</name>
    <name evidence="3" type="ORF">DIS24_g10023</name>
</gene>
<accession>A0AA39XR87</accession>
<proteinExistence type="predicted"/>
<dbReference type="SUPFAM" id="SSF52777">
    <property type="entry name" value="CoA-dependent acyltransferases"/>
    <property type="match status" value="1"/>
</dbReference>
<keyword evidence="1" id="KW-0808">Transferase</keyword>
<dbReference type="PANTHER" id="PTHR31642:SF11">
    <property type="entry name" value="SHIKIMATE O-HYDROXYCINNAMOYLTRANSFERASE"/>
    <property type="match status" value="1"/>
</dbReference>
<dbReference type="GO" id="GO:0016747">
    <property type="term" value="F:acyltransferase activity, transferring groups other than amino-acyl groups"/>
    <property type="evidence" value="ECO:0007669"/>
    <property type="project" value="TreeGrafter"/>
</dbReference>
<evidence type="ECO:0000256" key="1">
    <source>
        <dbReference type="ARBA" id="ARBA00022679"/>
    </source>
</evidence>
<dbReference type="AlphaFoldDB" id="A0AA39XR87"/>
<organism evidence="3 4">
    <name type="scientific">Lasiodiplodia hormozganensis</name>
    <dbReference type="NCBI Taxonomy" id="869390"/>
    <lineage>
        <taxon>Eukaryota</taxon>
        <taxon>Fungi</taxon>
        <taxon>Dikarya</taxon>
        <taxon>Ascomycota</taxon>
        <taxon>Pezizomycotina</taxon>
        <taxon>Dothideomycetes</taxon>
        <taxon>Dothideomycetes incertae sedis</taxon>
        <taxon>Botryosphaeriales</taxon>
        <taxon>Botryosphaeriaceae</taxon>
        <taxon>Lasiodiplodia</taxon>
    </lineage>
</organism>
<evidence type="ECO:0000313" key="4">
    <source>
        <dbReference type="Proteomes" id="UP001175001"/>
    </source>
</evidence>
<protein>
    <submittedName>
        <fullName evidence="3">13-hydroxylupanine O-tigloyltransferase</fullName>
    </submittedName>
</protein>
<dbReference type="InterPro" id="IPR050317">
    <property type="entry name" value="Plant_Fungal_Acyltransferase"/>
</dbReference>
<name>A0AA39XR87_9PEZI</name>
<evidence type="ECO:0000256" key="2">
    <source>
        <dbReference type="ARBA" id="ARBA00023315"/>
    </source>
</evidence>
<evidence type="ECO:0000313" key="3">
    <source>
        <dbReference type="EMBL" id="KAK0638231.1"/>
    </source>
</evidence>